<evidence type="ECO:0000259" key="1">
    <source>
        <dbReference type="PROSITE" id="PS51186"/>
    </source>
</evidence>
<reference evidence="2 3" key="1">
    <citation type="submission" date="2013-04" db="EMBL/GenBank/DDBJ databases">
        <authorList>
            <person name="Harkins D.M."/>
            <person name="Durkin A.S."/>
            <person name="Brinkac L.M."/>
            <person name="Haft D.H."/>
            <person name="Selengut J.D."/>
            <person name="Sanka R."/>
            <person name="DePew J."/>
            <person name="Purushe J."/>
            <person name="Chanthongthip A."/>
            <person name="Lattana O."/>
            <person name="Phetsouvanh R."/>
            <person name="Newton P.N."/>
            <person name="Vinetz J.M."/>
            <person name="Sutton G.G."/>
            <person name="Nierman W.C."/>
            <person name="Fouts D.E."/>
        </authorList>
    </citation>
    <scope>NUCLEOTIDE SEQUENCE [LARGE SCALE GENOMIC DNA]</scope>
    <source>
        <strain evidence="2 3">UI 09931</strain>
    </source>
</reference>
<dbReference type="AlphaFoldDB" id="A0AAV3J7F5"/>
<evidence type="ECO:0000313" key="3">
    <source>
        <dbReference type="Proteomes" id="UP000014570"/>
    </source>
</evidence>
<dbReference type="Gene3D" id="3.40.630.30">
    <property type="match status" value="1"/>
</dbReference>
<comment type="caution">
    <text evidence="2">The sequence shown here is derived from an EMBL/GenBank/DDBJ whole genome shotgun (WGS) entry which is preliminary data.</text>
</comment>
<dbReference type="PROSITE" id="PS51186">
    <property type="entry name" value="GNAT"/>
    <property type="match status" value="1"/>
</dbReference>
<dbReference type="Proteomes" id="UP000014570">
    <property type="component" value="Unassembled WGS sequence"/>
</dbReference>
<sequence>MVFRQRVPSSFRLDVDTDLWLDCVQLKDLDGPWLSWLVDFNIIKWLEGPRMHIYNQKDLNEYWQKMESSETDLLLAIRFQGNHVGNITLTSISKFHLHATVGILLGERKIWNRGISRKCLEKVGDWALNPNGLNLVRLQAAAFSENPASVKAFLAAGFEIEGTWRKARCFDNQFYDMIWMARLAKGLL</sequence>
<dbReference type="PANTHER" id="PTHR43415:SF3">
    <property type="entry name" value="GNAT-FAMILY ACETYLTRANSFERASE"/>
    <property type="match status" value="1"/>
</dbReference>
<evidence type="ECO:0000313" key="2">
    <source>
        <dbReference type="EMBL" id="EPG56572.1"/>
    </source>
</evidence>
<dbReference type="InterPro" id="IPR016181">
    <property type="entry name" value="Acyl_CoA_acyltransferase"/>
</dbReference>
<dbReference type="GeneID" id="61174508"/>
<dbReference type="SUPFAM" id="SSF55729">
    <property type="entry name" value="Acyl-CoA N-acyltransferases (Nat)"/>
    <property type="match status" value="1"/>
</dbReference>
<dbReference type="InterPro" id="IPR000182">
    <property type="entry name" value="GNAT_dom"/>
</dbReference>
<dbReference type="Pfam" id="PF13302">
    <property type="entry name" value="Acetyltransf_3"/>
    <property type="match status" value="1"/>
</dbReference>
<protein>
    <submittedName>
        <fullName evidence="2">Acetyltransferase (GNAT) domain protein</fullName>
    </submittedName>
</protein>
<organism evidence="2 3">
    <name type="scientific">Leptospira borgpetersenii serovar Javanica str. UI 09931</name>
    <dbReference type="NCBI Taxonomy" id="1049767"/>
    <lineage>
        <taxon>Bacteria</taxon>
        <taxon>Pseudomonadati</taxon>
        <taxon>Spirochaetota</taxon>
        <taxon>Spirochaetia</taxon>
        <taxon>Leptospirales</taxon>
        <taxon>Leptospiraceae</taxon>
        <taxon>Leptospira</taxon>
    </lineage>
</organism>
<dbReference type="RefSeq" id="WP_002733634.1">
    <property type="nucleotide sequence ID" value="NZ_AHNP02000013.1"/>
</dbReference>
<name>A0AAV3J7F5_LEPBO</name>
<proteinExistence type="predicted"/>
<dbReference type="PANTHER" id="PTHR43415">
    <property type="entry name" value="SPERMIDINE N(1)-ACETYLTRANSFERASE"/>
    <property type="match status" value="1"/>
</dbReference>
<dbReference type="EMBL" id="AHNP02000013">
    <property type="protein sequence ID" value="EPG56572.1"/>
    <property type="molecule type" value="Genomic_DNA"/>
</dbReference>
<feature type="domain" description="N-acetyltransferase" evidence="1">
    <location>
        <begin position="13"/>
        <end position="185"/>
    </location>
</feature>
<accession>A0AAV3J7F5</accession>
<dbReference type="GO" id="GO:0016747">
    <property type="term" value="F:acyltransferase activity, transferring groups other than amino-acyl groups"/>
    <property type="evidence" value="ECO:0007669"/>
    <property type="project" value="InterPro"/>
</dbReference>
<gene>
    <name evidence="2" type="ORF">LEP1GSC103_1398</name>
</gene>